<evidence type="ECO:0000259" key="5">
    <source>
        <dbReference type="PROSITE" id="PS50931"/>
    </source>
</evidence>
<dbReference type="EMBL" id="SBLC01000020">
    <property type="protein sequence ID" value="RWY39631.1"/>
    <property type="molecule type" value="Genomic_DNA"/>
</dbReference>
<dbReference type="GO" id="GO:0003677">
    <property type="term" value="F:DNA binding"/>
    <property type="evidence" value="ECO:0007669"/>
    <property type="project" value="UniProtKB-KW"/>
</dbReference>
<dbReference type="GO" id="GO:0003700">
    <property type="term" value="F:DNA-binding transcription factor activity"/>
    <property type="evidence" value="ECO:0007669"/>
    <property type="project" value="InterPro"/>
</dbReference>
<dbReference type="OrthoDB" id="7492271at2"/>
<dbReference type="PROSITE" id="PS50931">
    <property type="entry name" value="HTH_LYSR"/>
    <property type="match status" value="1"/>
</dbReference>
<proteinExistence type="inferred from homology"/>
<dbReference type="InterPro" id="IPR036390">
    <property type="entry name" value="WH_DNA-bd_sf"/>
</dbReference>
<comment type="similarity">
    <text evidence="1">Belongs to the LysR transcriptional regulatory family.</text>
</comment>
<keyword evidence="4" id="KW-0804">Transcription</keyword>
<dbReference type="FunFam" id="1.10.10.10:FF:000001">
    <property type="entry name" value="LysR family transcriptional regulator"/>
    <property type="match status" value="1"/>
</dbReference>
<accession>A0A444M9N7</accession>
<sequence length="367" mass="39763">MPETQKPASGAVAPHFRALLQVNMAQSPERDDMKKPPRAAGLRVGGDISIRKIQVFWAVARAGSMTRAARMLEVTQPTLSQQLSALEASLGNALFTRSGNSLTLTEFGTAFLRHAEDVLRAVQEMEDMISDHGQGRQQTIRIGGLPSAMRVLVPPAMHAIRQRHAVIDIDTHEGSPGEILELLYARRIGIALLAANSVGELPPGFTQIPLLSDKNVLVVPRALDLSAVADPESDLSADDYRVLRQVIHFVFGSTHSQRQQQWFDRILPGNRTVGRSRSFDMAVEMVRSGLGVCLAPALSVAPASLSTAGVRLYDVSVAPRQILAIVPAQYAHQETTREVLDELLRAAAGVTHPEIAPEPPFIRAPGS</sequence>
<organism evidence="6 7">
    <name type="scientific">Falsigemmobacter intermedius</name>
    <dbReference type="NCBI Taxonomy" id="1553448"/>
    <lineage>
        <taxon>Bacteria</taxon>
        <taxon>Pseudomonadati</taxon>
        <taxon>Pseudomonadota</taxon>
        <taxon>Alphaproteobacteria</taxon>
        <taxon>Rhodobacterales</taxon>
        <taxon>Paracoccaceae</taxon>
        <taxon>Falsigemmobacter</taxon>
    </lineage>
</organism>
<evidence type="ECO:0000256" key="1">
    <source>
        <dbReference type="ARBA" id="ARBA00009437"/>
    </source>
</evidence>
<dbReference type="AlphaFoldDB" id="A0A444M9N7"/>
<comment type="caution">
    <text evidence="6">The sequence shown here is derived from an EMBL/GenBank/DDBJ whole genome shotgun (WGS) entry which is preliminary data.</text>
</comment>
<keyword evidence="7" id="KW-1185">Reference proteome</keyword>
<dbReference type="Gene3D" id="3.40.190.10">
    <property type="entry name" value="Periplasmic binding protein-like II"/>
    <property type="match status" value="2"/>
</dbReference>
<feature type="domain" description="HTH lysR-type" evidence="5">
    <location>
        <begin position="48"/>
        <end position="105"/>
    </location>
</feature>
<dbReference type="SUPFAM" id="SSF46785">
    <property type="entry name" value="Winged helix' DNA-binding domain"/>
    <property type="match status" value="1"/>
</dbReference>
<evidence type="ECO:0000313" key="6">
    <source>
        <dbReference type="EMBL" id="RWY39631.1"/>
    </source>
</evidence>
<evidence type="ECO:0000256" key="3">
    <source>
        <dbReference type="ARBA" id="ARBA00023125"/>
    </source>
</evidence>
<dbReference type="SUPFAM" id="SSF53850">
    <property type="entry name" value="Periplasmic binding protein-like II"/>
    <property type="match status" value="1"/>
</dbReference>
<dbReference type="Proteomes" id="UP000287168">
    <property type="component" value="Unassembled WGS sequence"/>
</dbReference>
<protein>
    <submittedName>
        <fullName evidence="6">LysR family transcriptional regulator</fullName>
    </submittedName>
</protein>
<dbReference type="PANTHER" id="PTHR30346:SF29">
    <property type="entry name" value="LYSR SUBSTRATE-BINDING"/>
    <property type="match status" value="1"/>
</dbReference>
<dbReference type="Pfam" id="PF03466">
    <property type="entry name" value="LysR_substrate"/>
    <property type="match status" value="1"/>
</dbReference>
<keyword evidence="2" id="KW-0805">Transcription regulation</keyword>
<keyword evidence="3" id="KW-0238">DNA-binding</keyword>
<dbReference type="GO" id="GO:0032993">
    <property type="term" value="C:protein-DNA complex"/>
    <property type="evidence" value="ECO:0007669"/>
    <property type="project" value="TreeGrafter"/>
</dbReference>
<dbReference type="PANTHER" id="PTHR30346">
    <property type="entry name" value="TRANSCRIPTIONAL DUAL REGULATOR HCAR-RELATED"/>
    <property type="match status" value="1"/>
</dbReference>
<reference evidence="6 7" key="1">
    <citation type="journal article" date="2015" name="Int. J. Syst. Evol. Microbiol.">
        <title>Gemmobacter intermedius sp. nov., isolated from a white stork (Ciconia ciconia).</title>
        <authorList>
            <person name="Kampfer P."/>
            <person name="Jerzak L."/>
            <person name="Wilharm G."/>
            <person name="Golke J."/>
            <person name="Busse H.J."/>
            <person name="Glaeser S.P."/>
        </authorList>
    </citation>
    <scope>NUCLEOTIDE SEQUENCE [LARGE SCALE GENOMIC DNA]</scope>
    <source>
        <strain evidence="6 7">119/4</strain>
    </source>
</reference>
<dbReference type="InterPro" id="IPR000847">
    <property type="entry name" value="LysR_HTH_N"/>
</dbReference>
<gene>
    <name evidence="6" type="ORF">EP867_13425</name>
</gene>
<name>A0A444M9N7_9RHOB</name>
<dbReference type="Gene3D" id="1.10.10.10">
    <property type="entry name" value="Winged helix-like DNA-binding domain superfamily/Winged helix DNA-binding domain"/>
    <property type="match status" value="1"/>
</dbReference>
<evidence type="ECO:0000313" key="7">
    <source>
        <dbReference type="Proteomes" id="UP000287168"/>
    </source>
</evidence>
<dbReference type="InterPro" id="IPR005119">
    <property type="entry name" value="LysR_subst-bd"/>
</dbReference>
<dbReference type="InterPro" id="IPR036388">
    <property type="entry name" value="WH-like_DNA-bd_sf"/>
</dbReference>
<dbReference type="PRINTS" id="PR00039">
    <property type="entry name" value="HTHLYSR"/>
</dbReference>
<evidence type="ECO:0000256" key="2">
    <source>
        <dbReference type="ARBA" id="ARBA00023015"/>
    </source>
</evidence>
<dbReference type="Pfam" id="PF00126">
    <property type="entry name" value="HTH_1"/>
    <property type="match status" value="1"/>
</dbReference>
<dbReference type="CDD" id="cd05466">
    <property type="entry name" value="PBP2_LTTR_substrate"/>
    <property type="match status" value="1"/>
</dbReference>
<evidence type="ECO:0000256" key="4">
    <source>
        <dbReference type="ARBA" id="ARBA00023163"/>
    </source>
</evidence>